<dbReference type="EMBL" id="LC066397">
    <property type="protein sequence ID" value="BAT31407.1"/>
    <property type="molecule type" value="Genomic_DNA"/>
</dbReference>
<sequence length="209" mass="22853">MSSLFRTLLTVAAFTTSLVPAVAQIMDVPGRSYGGVVRSGPGLNYPQIASTRLNDDITLLQRSARMDDYNWFQIRLSNGLVGYQFGGLFCAHSEESGVLTICGSELDAQLSGYPARTATTPQPQPQPRQTIVEYSCNEGIPLIARYVDEPDGTVAYVSHDSYPEVRLPQIVSGSGIQFQSGPNWFGGKGREMSINFNGIEDTCYEARVR</sequence>
<proteinExistence type="predicted"/>
<accession>A0A0P0ZAE1</accession>
<feature type="signal peptide" evidence="5">
    <location>
        <begin position="1"/>
        <end position="23"/>
    </location>
</feature>
<name>A0A0P0ZAE1_9HYPH</name>
<keyword evidence="3" id="KW-0564">Palmitate</keyword>
<dbReference type="SUPFAM" id="SSF141488">
    <property type="entry name" value="YdhA-like"/>
    <property type="match status" value="1"/>
</dbReference>
<keyword evidence="4" id="KW-0449">Lipoprotein</keyword>
<keyword evidence="1 5" id="KW-0732">Signal</keyword>
<evidence type="ECO:0000256" key="1">
    <source>
        <dbReference type="ARBA" id="ARBA00022729"/>
    </source>
</evidence>
<evidence type="ECO:0000259" key="6">
    <source>
        <dbReference type="Pfam" id="PF09864"/>
    </source>
</evidence>
<dbReference type="InterPro" id="IPR036328">
    <property type="entry name" value="MliC_sf"/>
</dbReference>
<evidence type="ECO:0000256" key="5">
    <source>
        <dbReference type="SAM" id="SignalP"/>
    </source>
</evidence>
<reference evidence="7" key="1">
    <citation type="journal article" date="2015" name="Proc. Natl. Acad. Sci. U.S.A.">
        <title>Bacterial clade with the ribosomal RNA operon on a small plasmid rather than the chromosome.</title>
        <authorList>
            <person name="Anda M."/>
            <person name="Ohtsubo Y."/>
            <person name="Okubo T."/>
            <person name="Sugawara M."/>
            <person name="Nagata Y."/>
            <person name="Tsuda M."/>
            <person name="Minamisawa K."/>
            <person name="Mitsui H."/>
        </authorList>
    </citation>
    <scope>NUCLEOTIDE SEQUENCE</scope>
    <source>
        <strain evidence="7">DSM 15513</strain>
    </source>
</reference>
<protein>
    <recommendedName>
        <fullName evidence="6">C-type lysozyme inhibitor domain-containing protein</fullName>
    </recommendedName>
</protein>
<evidence type="ECO:0000313" key="7">
    <source>
        <dbReference type="EMBL" id="BAT31407.1"/>
    </source>
</evidence>
<dbReference type="AlphaFoldDB" id="A0A0P0ZAE1"/>
<keyword evidence="2" id="KW-0472">Membrane</keyword>
<feature type="chain" id="PRO_5006058280" description="C-type lysozyme inhibitor domain-containing protein" evidence="5">
    <location>
        <begin position="24"/>
        <end position="209"/>
    </location>
</feature>
<evidence type="ECO:0000256" key="2">
    <source>
        <dbReference type="ARBA" id="ARBA00023136"/>
    </source>
</evidence>
<organism evidence="7">
    <name type="scientific">Fulvimarina pelagi</name>
    <dbReference type="NCBI Taxonomy" id="217511"/>
    <lineage>
        <taxon>Bacteria</taxon>
        <taxon>Pseudomonadati</taxon>
        <taxon>Pseudomonadota</taxon>
        <taxon>Alphaproteobacteria</taxon>
        <taxon>Hyphomicrobiales</taxon>
        <taxon>Aurantimonadaceae</taxon>
        <taxon>Fulvimarina</taxon>
    </lineage>
</organism>
<dbReference type="Gene3D" id="2.40.128.200">
    <property type="match status" value="1"/>
</dbReference>
<evidence type="ECO:0000256" key="3">
    <source>
        <dbReference type="ARBA" id="ARBA00023139"/>
    </source>
</evidence>
<dbReference type="InterPro" id="IPR018660">
    <property type="entry name" value="MliC"/>
</dbReference>
<dbReference type="Gene3D" id="2.30.30.40">
    <property type="entry name" value="SH3 Domains"/>
    <property type="match status" value="1"/>
</dbReference>
<dbReference type="OrthoDB" id="8457000at2"/>
<dbReference type="RefSeq" id="WP_007065956.1">
    <property type="nucleotide sequence ID" value="NZ_BBWO01000005.1"/>
</dbReference>
<dbReference type="Pfam" id="PF09864">
    <property type="entry name" value="MliC"/>
    <property type="match status" value="1"/>
</dbReference>
<evidence type="ECO:0000256" key="4">
    <source>
        <dbReference type="ARBA" id="ARBA00023288"/>
    </source>
</evidence>
<feature type="domain" description="C-type lysozyme inhibitor" evidence="6">
    <location>
        <begin position="134"/>
        <end position="198"/>
    </location>
</feature>